<evidence type="ECO:0000313" key="3">
    <source>
        <dbReference type="Proteomes" id="UP000054324"/>
    </source>
</evidence>
<proteinExistence type="predicted"/>
<reference evidence="2 3" key="1">
    <citation type="submission" date="2013-11" db="EMBL/GenBank/DDBJ databases">
        <title>Opisthorchis viverrini - life in the bile duct.</title>
        <authorList>
            <person name="Young N.D."/>
            <person name="Nagarajan N."/>
            <person name="Lin S.J."/>
            <person name="Korhonen P.K."/>
            <person name="Jex A.R."/>
            <person name="Hall R.S."/>
            <person name="Safavi-Hemami H."/>
            <person name="Kaewkong W."/>
            <person name="Bertrand D."/>
            <person name="Gao S."/>
            <person name="Seet Q."/>
            <person name="Wongkham S."/>
            <person name="Teh B.T."/>
            <person name="Wongkham C."/>
            <person name="Intapan P.M."/>
            <person name="Maleewong W."/>
            <person name="Yang X."/>
            <person name="Hu M."/>
            <person name="Wang Z."/>
            <person name="Hofmann A."/>
            <person name="Sternberg P.W."/>
            <person name="Tan P."/>
            <person name="Wang J."/>
            <person name="Gasser R.B."/>
        </authorList>
    </citation>
    <scope>NUCLEOTIDE SEQUENCE [LARGE SCALE GENOMIC DNA]</scope>
</reference>
<keyword evidence="3" id="KW-1185">Reference proteome</keyword>
<dbReference type="Proteomes" id="UP000054324">
    <property type="component" value="Unassembled WGS sequence"/>
</dbReference>
<gene>
    <name evidence="2" type="ORF">T265_10054</name>
</gene>
<dbReference type="EMBL" id="KL596948">
    <property type="protein sequence ID" value="KER21684.1"/>
    <property type="molecule type" value="Genomic_DNA"/>
</dbReference>
<dbReference type="KEGG" id="ovi:T265_10054"/>
<feature type="region of interest" description="Disordered" evidence="1">
    <location>
        <begin position="62"/>
        <end position="94"/>
    </location>
</feature>
<dbReference type="AlphaFoldDB" id="A0A075A2U3"/>
<dbReference type="CTD" id="20324222"/>
<dbReference type="GeneID" id="20324222"/>
<dbReference type="RefSeq" id="XP_009174572.1">
    <property type="nucleotide sequence ID" value="XM_009176308.1"/>
</dbReference>
<protein>
    <submittedName>
        <fullName evidence="2">Uncharacterized protein</fullName>
    </submittedName>
</protein>
<sequence>MRSLITLARAARLIPAGIGKTDQAVPQGPIKELGSGSGIPCAETFRLARTLLLTVINGQRGSDLDLPETNSNAAHRKGPFSHAEVTIEQEEERY</sequence>
<evidence type="ECO:0000256" key="1">
    <source>
        <dbReference type="SAM" id="MobiDB-lite"/>
    </source>
</evidence>
<evidence type="ECO:0000313" key="2">
    <source>
        <dbReference type="EMBL" id="KER21684.1"/>
    </source>
</evidence>
<accession>A0A075A2U3</accession>
<name>A0A075A2U3_OPIVI</name>
<organism evidence="2 3">
    <name type="scientific">Opisthorchis viverrini</name>
    <name type="common">Southeast Asian liver fluke</name>
    <dbReference type="NCBI Taxonomy" id="6198"/>
    <lineage>
        <taxon>Eukaryota</taxon>
        <taxon>Metazoa</taxon>
        <taxon>Spiralia</taxon>
        <taxon>Lophotrochozoa</taxon>
        <taxon>Platyhelminthes</taxon>
        <taxon>Trematoda</taxon>
        <taxon>Digenea</taxon>
        <taxon>Opisthorchiida</taxon>
        <taxon>Opisthorchiata</taxon>
        <taxon>Opisthorchiidae</taxon>
        <taxon>Opisthorchis</taxon>
    </lineage>
</organism>